<comment type="caution">
    <text evidence="10">The sequence shown here is derived from an EMBL/GenBank/DDBJ whole genome shotgun (WGS) entry which is preliminary data.</text>
</comment>
<dbReference type="SUPFAM" id="SSF103473">
    <property type="entry name" value="MFS general substrate transporter"/>
    <property type="match status" value="1"/>
</dbReference>
<keyword evidence="3" id="KW-0813">Transport</keyword>
<feature type="transmembrane region" description="Helical" evidence="8">
    <location>
        <begin position="144"/>
        <end position="165"/>
    </location>
</feature>
<dbReference type="PANTHER" id="PTHR48020:SF12">
    <property type="entry name" value="PROTON MYO-INOSITOL COTRANSPORTER"/>
    <property type="match status" value="1"/>
</dbReference>
<feature type="transmembrane region" description="Helical" evidence="8">
    <location>
        <begin position="36"/>
        <end position="54"/>
    </location>
</feature>
<dbReference type="PROSITE" id="PS00217">
    <property type="entry name" value="SUGAR_TRANSPORT_2"/>
    <property type="match status" value="1"/>
</dbReference>
<gene>
    <name evidence="10" type="ORF">RJ640_024853</name>
</gene>
<evidence type="ECO:0000256" key="6">
    <source>
        <dbReference type="ARBA" id="ARBA00023136"/>
    </source>
</evidence>
<comment type="similarity">
    <text evidence="7">Belongs to the major facilitator superfamily. Phosphate:H(+) symporter (TC 2.A.1.9) family.</text>
</comment>
<feature type="transmembrane region" description="Helical" evidence="8">
    <location>
        <begin position="89"/>
        <end position="109"/>
    </location>
</feature>
<dbReference type="GO" id="GO:0022857">
    <property type="term" value="F:transmembrane transporter activity"/>
    <property type="evidence" value="ECO:0007669"/>
    <property type="project" value="InterPro"/>
</dbReference>
<dbReference type="PANTHER" id="PTHR48020">
    <property type="entry name" value="PROTON MYO-INOSITOL COTRANSPORTER"/>
    <property type="match status" value="1"/>
</dbReference>
<evidence type="ECO:0000256" key="1">
    <source>
        <dbReference type="ARBA" id="ARBA00004141"/>
    </source>
</evidence>
<evidence type="ECO:0000313" key="10">
    <source>
        <dbReference type="EMBL" id="KAK2981540.1"/>
    </source>
</evidence>
<evidence type="ECO:0000256" key="5">
    <source>
        <dbReference type="ARBA" id="ARBA00022989"/>
    </source>
</evidence>
<sequence>MQSSRCQGVQGVISGALLYIRDEFEVVKPSSFLQETIVSMALVGAIIGAAAGGWVNDVYGRKKATLLADVVFAIESIVMAAAPDPYVLIFGRLLGLGVGVASVTAPMYIAEASPTEIRGGLMITGGQFLSYRVNLAFTEVPGTWRWMLGVSGVPAAIQFSLMLFLPESPRWLYMKKEKSQAIVVLSKIYDPYRLEEEIDQLAAALEEERQRKNAVRYSDVFRSEEIRLAFLAGAGLQAFQQFTGINTVLYYSPIIVQMAGFSSNQLALLLSFIVALMNAAGTVVGIYPFDHFGRRKLALSSLCAEWGMCHGPLTPKSIQSYRGICGGMSATVNWVSNLIVAQSFLSISDAVGTGATFLILAGIAMLAFAFVALFVPETKGLTFEEVEQIWREKARSSAVGMAVKHFLWRGICRKGLGKLALVTEVGFFEEIPFHNNQRGAAA</sequence>
<keyword evidence="6 8" id="KW-0472">Membrane</keyword>
<evidence type="ECO:0000259" key="9">
    <source>
        <dbReference type="PROSITE" id="PS50850"/>
    </source>
</evidence>
<proteinExistence type="inferred from homology"/>
<evidence type="ECO:0000256" key="8">
    <source>
        <dbReference type="SAM" id="Phobius"/>
    </source>
</evidence>
<dbReference type="PROSITE" id="PS50850">
    <property type="entry name" value="MFS"/>
    <property type="match status" value="1"/>
</dbReference>
<dbReference type="PRINTS" id="PR00171">
    <property type="entry name" value="SUGRTRNSPORT"/>
</dbReference>
<accession>A0AA88UEI0</accession>
<keyword evidence="11" id="KW-1185">Reference proteome</keyword>
<name>A0AA88UEI0_9ASTE</name>
<organism evidence="10 11">
    <name type="scientific">Escallonia rubra</name>
    <dbReference type="NCBI Taxonomy" id="112253"/>
    <lineage>
        <taxon>Eukaryota</taxon>
        <taxon>Viridiplantae</taxon>
        <taxon>Streptophyta</taxon>
        <taxon>Embryophyta</taxon>
        <taxon>Tracheophyta</taxon>
        <taxon>Spermatophyta</taxon>
        <taxon>Magnoliopsida</taxon>
        <taxon>eudicotyledons</taxon>
        <taxon>Gunneridae</taxon>
        <taxon>Pentapetalae</taxon>
        <taxon>asterids</taxon>
        <taxon>campanulids</taxon>
        <taxon>Escalloniales</taxon>
        <taxon>Escalloniaceae</taxon>
        <taxon>Escallonia</taxon>
    </lineage>
</organism>
<comment type="similarity">
    <text evidence="2">Belongs to the major facilitator superfamily. Sugar transporter (TC 2.A.1.1) family.</text>
</comment>
<dbReference type="InterPro" id="IPR036259">
    <property type="entry name" value="MFS_trans_sf"/>
</dbReference>
<dbReference type="AlphaFoldDB" id="A0AA88UEI0"/>
<feature type="domain" description="Major facilitator superfamily (MFS) profile" evidence="9">
    <location>
        <begin position="1"/>
        <end position="379"/>
    </location>
</feature>
<dbReference type="InterPro" id="IPR005828">
    <property type="entry name" value="MFS_sugar_transport-like"/>
</dbReference>
<evidence type="ECO:0000256" key="4">
    <source>
        <dbReference type="ARBA" id="ARBA00022692"/>
    </source>
</evidence>
<evidence type="ECO:0000256" key="3">
    <source>
        <dbReference type="ARBA" id="ARBA00022448"/>
    </source>
</evidence>
<dbReference type="Pfam" id="PF00083">
    <property type="entry name" value="Sugar_tr"/>
    <property type="match status" value="2"/>
</dbReference>
<evidence type="ECO:0000256" key="7">
    <source>
        <dbReference type="ARBA" id="ARBA00044504"/>
    </source>
</evidence>
<reference evidence="10" key="1">
    <citation type="submission" date="2022-12" db="EMBL/GenBank/DDBJ databases">
        <title>Draft genome assemblies for two species of Escallonia (Escalloniales).</title>
        <authorList>
            <person name="Chanderbali A."/>
            <person name="Dervinis C."/>
            <person name="Anghel I."/>
            <person name="Soltis D."/>
            <person name="Soltis P."/>
            <person name="Zapata F."/>
        </authorList>
    </citation>
    <scope>NUCLEOTIDE SEQUENCE</scope>
    <source>
        <strain evidence="10">UCBG92.1500</strain>
        <tissue evidence="10">Leaf</tissue>
    </source>
</reference>
<dbReference type="GO" id="GO:0016020">
    <property type="term" value="C:membrane"/>
    <property type="evidence" value="ECO:0007669"/>
    <property type="project" value="UniProtKB-SubCell"/>
</dbReference>
<feature type="transmembrane region" description="Helical" evidence="8">
    <location>
        <begin position="266"/>
        <end position="289"/>
    </location>
</feature>
<dbReference type="InterPro" id="IPR050814">
    <property type="entry name" value="Myo-inositol_Transporter"/>
</dbReference>
<dbReference type="Proteomes" id="UP001187471">
    <property type="component" value="Unassembled WGS sequence"/>
</dbReference>
<comment type="subcellular location">
    <subcellularLocation>
        <location evidence="1">Membrane</location>
        <topology evidence="1">Multi-pass membrane protein</topology>
    </subcellularLocation>
</comment>
<evidence type="ECO:0000256" key="2">
    <source>
        <dbReference type="ARBA" id="ARBA00010992"/>
    </source>
</evidence>
<dbReference type="InterPro" id="IPR005829">
    <property type="entry name" value="Sugar_transporter_CS"/>
</dbReference>
<dbReference type="EMBL" id="JAVXUO010001512">
    <property type="protein sequence ID" value="KAK2981540.1"/>
    <property type="molecule type" value="Genomic_DNA"/>
</dbReference>
<keyword evidence="4 8" id="KW-0812">Transmembrane</keyword>
<dbReference type="InterPro" id="IPR003663">
    <property type="entry name" value="Sugar/inositol_transpt"/>
</dbReference>
<feature type="transmembrane region" description="Helical" evidence="8">
    <location>
        <begin position="355"/>
        <end position="375"/>
    </location>
</feature>
<dbReference type="Gene3D" id="1.20.1250.20">
    <property type="entry name" value="MFS general substrate transporter like domains"/>
    <property type="match status" value="2"/>
</dbReference>
<dbReference type="InterPro" id="IPR020846">
    <property type="entry name" value="MFS_dom"/>
</dbReference>
<protein>
    <recommendedName>
        <fullName evidence="9">Major facilitator superfamily (MFS) profile domain-containing protein</fullName>
    </recommendedName>
</protein>
<keyword evidence="5 8" id="KW-1133">Transmembrane helix</keyword>
<evidence type="ECO:0000313" key="11">
    <source>
        <dbReference type="Proteomes" id="UP001187471"/>
    </source>
</evidence>